<dbReference type="InterPro" id="IPR002347">
    <property type="entry name" value="SDR_fam"/>
</dbReference>
<name>A0A4Y3J5A3_ACIPI</name>
<dbReference type="Proteomes" id="UP000317717">
    <property type="component" value="Unassembled WGS sequence"/>
</dbReference>
<dbReference type="SUPFAM" id="SSF51735">
    <property type="entry name" value="NAD(P)-binding Rossmann-fold domains"/>
    <property type="match status" value="1"/>
</dbReference>
<dbReference type="PANTHER" id="PTHR43431">
    <property type="entry name" value="OXIDOREDUCTASE, SHORT CHAIN DEHYDROGENASE/REDUCTASE FAMILY (AFU_ORTHOLOGUE AFUA_5G14000)"/>
    <property type="match status" value="1"/>
</dbReference>
<reference evidence="1 2" key="1">
    <citation type="submission" date="2019-06" db="EMBL/GenBank/DDBJ databases">
        <title>Whole genome shotgun sequence of Acinetobacter pittii NBRC 110514.</title>
        <authorList>
            <person name="Hosoyama A."/>
            <person name="Uohara A."/>
            <person name="Ohji S."/>
            <person name="Ichikawa N."/>
        </authorList>
    </citation>
    <scope>NUCLEOTIDE SEQUENCE [LARGE SCALE GENOMIC DNA]</scope>
    <source>
        <strain evidence="1 2">NBRC 110514</strain>
    </source>
</reference>
<dbReference type="Gene3D" id="3.40.50.720">
    <property type="entry name" value="NAD(P)-binding Rossmann-like Domain"/>
    <property type="match status" value="1"/>
</dbReference>
<organism evidence="1 2">
    <name type="scientific">Acinetobacter pittii</name>
    <name type="common">Acinetobacter genomosp. 3</name>
    <dbReference type="NCBI Taxonomy" id="48296"/>
    <lineage>
        <taxon>Bacteria</taxon>
        <taxon>Pseudomonadati</taxon>
        <taxon>Pseudomonadota</taxon>
        <taxon>Gammaproteobacteria</taxon>
        <taxon>Moraxellales</taxon>
        <taxon>Moraxellaceae</taxon>
        <taxon>Acinetobacter</taxon>
        <taxon>Acinetobacter calcoaceticus/baumannii complex</taxon>
    </lineage>
</organism>
<sequence>MSMTSATLDKKQDCAVVIGVGASQGVGAAVCRLFAKEGLKVYVAGRTFQKIEAVAAQIHSNGGDAVAFRLDAEDIHQVQALFDTITSQNERITAVIHNVGGNIPSIFLRSPLSFFTQMWQSTFLSAYLVSQSCLKIFKDQNHGTLIFTGASASLRGKPFFAAFTMGKSALRAYALNLAQIYKSQSIHIAHVIIDGMVDGDRVNKALFGLGRLARLTRGTGGLNIDAIAENYWMLYQQTPQLWTHELDLRPYQEKF</sequence>
<dbReference type="PANTHER" id="PTHR43431:SF7">
    <property type="entry name" value="OXIDOREDUCTASE, SHORT CHAIN DEHYDROGENASE_REDUCTASE FAMILY (AFU_ORTHOLOGUE AFUA_5G14000)"/>
    <property type="match status" value="1"/>
</dbReference>
<accession>A0A4Y3J5A3</accession>
<dbReference type="EMBL" id="BJLJ01000003">
    <property type="protein sequence ID" value="GEA66395.1"/>
    <property type="molecule type" value="Genomic_DNA"/>
</dbReference>
<gene>
    <name evidence="1" type="primary">cbr4</name>
    <name evidence="1" type="ORF">PA3_05530</name>
</gene>
<evidence type="ECO:0000313" key="2">
    <source>
        <dbReference type="Proteomes" id="UP000317717"/>
    </source>
</evidence>
<dbReference type="InterPro" id="IPR036291">
    <property type="entry name" value="NAD(P)-bd_dom_sf"/>
</dbReference>
<protein>
    <submittedName>
        <fullName evidence="1">Short-chain dehydrogenase</fullName>
    </submittedName>
</protein>
<proteinExistence type="predicted"/>
<dbReference type="AlphaFoldDB" id="A0A4Y3J5A3"/>
<evidence type="ECO:0000313" key="1">
    <source>
        <dbReference type="EMBL" id="GEA66395.1"/>
    </source>
</evidence>
<comment type="caution">
    <text evidence="1">The sequence shown here is derived from an EMBL/GenBank/DDBJ whole genome shotgun (WGS) entry which is preliminary data.</text>
</comment>
<dbReference type="Pfam" id="PF00106">
    <property type="entry name" value="adh_short"/>
    <property type="match status" value="1"/>
</dbReference>